<evidence type="ECO:0000256" key="9">
    <source>
        <dbReference type="ARBA" id="ARBA00022832"/>
    </source>
</evidence>
<evidence type="ECO:0000256" key="13">
    <source>
        <dbReference type="ARBA" id="ARBA00023136"/>
    </source>
</evidence>
<accession>A0A9P0F0J8</accession>
<keyword evidence="14" id="KW-0012">Acyltransferase</keyword>
<dbReference type="GO" id="GO:0004095">
    <property type="term" value="F:carnitine O-palmitoyltransferase activity"/>
    <property type="evidence" value="ECO:0007669"/>
    <property type="project" value="UniProtKB-EC"/>
</dbReference>
<dbReference type="Gene3D" id="3.30.559.10">
    <property type="entry name" value="Chloramphenicol acetyltransferase-like domain"/>
    <property type="match status" value="1"/>
</dbReference>
<evidence type="ECO:0000259" key="20">
    <source>
        <dbReference type="Pfam" id="PF16484"/>
    </source>
</evidence>
<dbReference type="PROSITE" id="PS00439">
    <property type="entry name" value="ACYLTRANSF_C_1"/>
    <property type="match status" value="1"/>
</dbReference>
<keyword evidence="9" id="KW-0276">Fatty acid metabolism</keyword>
<comment type="similarity">
    <text evidence="4">Belongs to the carnitine/choline acetyltransferase family.</text>
</comment>
<feature type="region of interest" description="Disordered" evidence="17">
    <location>
        <begin position="773"/>
        <end position="839"/>
    </location>
</feature>
<comment type="subcellular location">
    <subcellularLocation>
        <location evidence="1">Membrane</location>
        <topology evidence="1">Multi-pass membrane protein</topology>
    </subcellularLocation>
    <subcellularLocation>
        <location evidence="2">Mitochondrion membrane</location>
    </subcellularLocation>
</comment>
<evidence type="ECO:0000256" key="4">
    <source>
        <dbReference type="ARBA" id="ARBA00005232"/>
    </source>
</evidence>
<keyword evidence="10 18" id="KW-1133">Transmembrane helix</keyword>
<reference evidence="21" key="1">
    <citation type="submission" date="2021-12" db="EMBL/GenBank/DDBJ databases">
        <authorList>
            <person name="King R."/>
        </authorList>
    </citation>
    <scope>NUCLEOTIDE SEQUENCE</scope>
</reference>
<dbReference type="KEGG" id="btab:109040567"/>
<keyword evidence="8 18" id="KW-0812">Transmembrane</keyword>
<dbReference type="InterPro" id="IPR042231">
    <property type="entry name" value="Cho/carn_acyl_trans_2"/>
</dbReference>
<evidence type="ECO:0000256" key="6">
    <source>
        <dbReference type="ARBA" id="ARBA00022448"/>
    </source>
</evidence>
<evidence type="ECO:0000256" key="17">
    <source>
        <dbReference type="SAM" id="MobiDB-lite"/>
    </source>
</evidence>
<dbReference type="FunFam" id="3.30.559.70:FF:000001">
    <property type="entry name" value="Carnitine O-palmitoyltransferase 1, liver isoform"/>
    <property type="match status" value="1"/>
</dbReference>
<gene>
    <name evidence="21" type="ORF">BEMITA_LOCUS3135</name>
</gene>
<evidence type="ECO:0000256" key="2">
    <source>
        <dbReference type="ARBA" id="ARBA00004325"/>
    </source>
</evidence>
<evidence type="ECO:0000256" key="10">
    <source>
        <dbReference type="ARBA" id="ARBA00022989"/>
    </source>
</evidence>
<keyword evidence="7" id="KW-0808">Transferase</keyword>
<evidence type="ECO:0000256" key="5">
    <source>
        <dbReference type="ARBA" id="ARBA00013243"/>
    </source>
</evidence>
<dbReference type="Pfam" id="PF16484">
    <property type="entry name" value="CPT_N"/>
    <property type="match status" value="1"/>
</dbReference>
<evidence type="ECO:0000313" key="21">
    <source>
        <dbReference type="EMBL" id="CAH0383712.1"/>
    </source>
</evidence>
<comment type="catalytic activity">
    <reaction evidence="15">
        <text>(R)-carnitine + hexadecanoyl-CoA = O-hexadecanoyl-(R)-carnitine + CoA</text>
        <dbReference type="Rhea" id="RHEA:12661"/>
        <dbReference type="ChEBI" id="CHEBI:16347"/>
        <dbReference type="ChEBI" id="CHEBI:17490"/>
        <dbReference type="ChEBI" id="CHEBI:57287"/>
        <dbReference type="ChEBI" id="CHEBI:57379"/>
        <dbReference type="EC" id="2.3.1.21"/>
    </reaction>
    <physiologicalReaction direction="left-to-right" evidence="15">
        <dbReference type="Rhea" id="RHEA:12662"/>
    </physiologicalReaction>
</comment>
<dbReference type="GO" id="GO:0009437">
    <property type="term" value="P:carnitine metabolic process"/>
    <property type="evidence" value="ECO:0007669"/>
    <property type="project" value="TreeGrafter"/>
</dbReference>
<keyword evidence="6" id="KW-0813">Transport</keyword>
<dbReference type="EMBL" id="OU963871">
    <property type="protein sequence ID" value="CAH0383712.1"/>
    <property type="molecule type" value="Genomic_DNA"/>
</dbReference>
<evidence type="ECO:0000256" key="8">
    <source>
        <dbReference type="ARBA" id="ARBA00022692"/>
    </source>
</evidence>
<feature type="domain" description="Choline/carnitine acyltransferase" evidence="19">
    <location>
        <begin position="175"/>
        <end position="754"/>
    </location>
</feature>
<organism evidence="21 22">
    <name type="scientific">Bemisia tabaci</name>
    <name type="common">Sweetpotato whitefly</name>
    <name type="synonym">Aleurodes tabaci</name>
    <dbReference type="NCBI Taxonomy" id="7038"/>
    <lineage>
        <taxon>Eukaryota</taxon>
        <taxon>Metazoa</taxon>
        <taxon>Ecdysozoa</taxon>
        <taxon>Arthropoda</taxon>
        <taxon>Hexapoda</taxon>
        <taxon>Insecta</taxon>
        <taxon>Pterygota</taxon>
        <taxon>Neoptera</taxon>
        <taxon>Paraneoptera</taxon>
        <taxon>Hemiptera</taxon>
        <taxon>Sternorrhyncha</taxon>
        <taxon>Aleyrodoidea</taxon>
        <taxon>Aleyrodidae</taxon>
        <taxon>Aleyrodinae</taxon>
        <taxon>Bemisia</taxon>
    </lineage>
</organism>
<evidence type="ECO:0000256" key="14">
    <source>
        <dbReference type="ARBA" id="ARBA00023315"/>
    </source>
</evidence>
<dbReference type="Gene3D" id="6.10.250.1760">
    <property type="match status" value="1"/>
</dbReference>
<dbReference type="InterPro" id="IPR023213">
    <property type="entry name" value="CAT-like_dom_sf"/>
</dbReference>
<dbReference type="Proteomes" id="UP001152759">
    <property type="component" value="Chromosome 10"/>
</dbReference>
<keyword evidence="12" id="KW-0496">Mitochondrion</keyword>
<dbReference type="SUPFAM" id="SSF52777">
    <property type="entry name" value="CoA-dependent acyltransferases"/>
    <property type="match status" value="2"/>
</dbReference>
<dbReference type="GO" id="GO:0031966">
    <property type="term" value="C:mitochondrial membrane"/>
    <property type="evidence" value="ECO:0007669"/>
    <property type="project" value="UniProtKB-SubCell"/>
</dbReference>
<dbReference type="InterPro" id="IPR039551">
    <property type="entry name" value="Cho/carn_acyl_trans"/>
</dbReference>
<evidence type="ECO:0000256" key="12">
    <source>
        <dbReference type="ARBA" id="ARBA00023128"/>
    </source>
</evidence>
<dbReference type="Gene3D" id="3.30.559.70">
    <property type="entry name" value="Choline/Carnitine o-acyltransferase, domain 2"/>
    <property type="match status" value="1"/>
</dbReference>
<name>A0A9P0F0J8_BEMTA</name>
<dbReference type="PANTHER" id="PTHR22589">
    <property type="entry name" value="CARNITINE O-ACYLTRANSFERASE"/>
    <property type="match status" value="1"/>
</dbReference>
<proteinExistence type="inferred from homology"/>
<keyword evidence="13 18" id="KW-0472">Membrane</keyword>
<dbReference type="InterPro" id="IPR000542">
    <property type="entry name" value="Carn_acyl_trans"/>
</dbReference>
<dbReference type="Pfam" id="PF00755">
    <property type="entry name" value="Carn_acyltransf"/>
    <property type="match status" value="1"/>
</dbReference>
<evidence type="ECO:0000256" key="3">
    <source>
        <dbReference type="ARBA" id="ARBA00005005"/>
    </source>
</evidence>
<evidence type="ECO:0000256" key="18">
    <source>
        <dbReference type="SAM" id="Phobius"/>
    </source>
</evidence>
<feature type="transmembrane region" description="Helical" evidence="18">
    <location>
        <begin position="96"/>
        <end position="118"/>
    </location>
</feature>
<dbReference type="FunFam" id="3.30.559.10:FF:000042">
    <property type="entry name" value="Carnitine Palmitoyl Transferase"/>
    <property type="match status" value="1"/>
</dbReference>
<evidence type="ECO:0000256" key="11">
    <source>
        <dbReference type="ARBA" id="ARBA00023098"/>
    </source>
</evidence>
<feature type="transmembrane region" description="Helical" evidence="18">
    <location>
        <begin position="54"/>
        <end position="76"/>
    </location>
</feature>
<evidence type="ECO:0000259" key="19">
    <source>
        <dbReference type="Pfam" id="PF00755"/>
    </source>
</evidence>
<feature type="domain" description="Carnitine O-palmitoyltransferase N-terminal" evidence="20">
    <location>
        <begin position="1"/>
        <end position="47"/>
    </location>
</feature>
<sequence length="855" mass="97754">MAEAHSAVAFSFAITHEGWDVNFDREVLNLVWSSGVRSWKKRLARFKNSVKNGVYPAPLQSLWAMVAIITSLHFAGFKMPYSLTDKILTLLPGKTLEWQFTACTIMAIVIWLTVIYTLRYTLKLLLMYKGWMYEQRGKNRQVSLKTKLWLLAVKILSSGGNKPLLYSYQGSLPRLPLPPVEETMKRYLRSVRPLYDDEKYTKVEKLAEEFQSGIATKLQRYLVLKSWWSSNYVSDWWEEYVYLRGRSPLIVNSNFYGIDAILMSPTQSQAARAAMIIHTCLQYRRLIERQELEPILIQGLVPLCSWQYERVFNTTRVPGVETDKIVHYNDTKHIVVYHKGRYFKVYIYHQNRILHPCEIEIQMQMILEDTSAPAAGEERLAALTAGERTAWANARTEFFFKGTNRQSLDAVEKAAFVVALDDIPYEFDENDPSKLDQYGKILLCGKGYDRWFDKSFTLCFSTNGRIGFNAEHSWADAAVMSHLWEFIISEETMSAGYGPDGHTLGTPEFNPPKPVRLQWELNASCQSAIERSYQVVQGLCNDIDLRIFMHTAYGKGLMKECRVSPDAYIQMALQLAYFRDAGKFSLTYEASMTRLYREGRTETVRPCTIESAKWVRAMEDKNVTTEQRIKLLNDACLQHQRGYQDAMCGKGIDRHLFCLYVVSKYLEVDSPFLKEVLSEPWRLSTSQTPHGQTSRLDLKKHPKCISAGGGFGPVADDGYGVSYIIAGEDLLFFHISSKKSSPVTDSSRFALAVEKALDDLKNLFADWKRIQNQKKHSANASKPEVANSNNSHTKKLESNHVGSKPEEVLSRPNEQKIPNGKDCQSSFLDSESGKSDKLSRFDSELLETKQFINKV</sequence>
<evidence type="ECO:0000256" key="16">
    <source>
        <dbReference type="PIRSR" id="PIRSR600542-1"/>
    </source>
</evidence>
<feature type="compositionally biased region" description="Basic and acidic residues" evidence="17">
    <location>
        <begin position="794"/>
        <end position="809"/>
    </location>
</feature>
<feature type="active site" description="Proton acceptor" evidence="16">
    <location>
        <position position="472"/>
    </location>
</feature>
<dbReference type="InterPro" id="IPR032476">
    <property type="entry name" value="CPT_N"/>
</dbReference>
<evidence type="ECO:0000256" key="15">
    <source>
        <dbReference type="ARBA" id="ARBA00048480"/>
    </source>
</evidence>
<dbReference type="GO" id="GO:0006631">
    <property type="term" value="P:fatty acid metabolic process"/>
    <property type="evidence" value="ECO:0007669"/>
    <property type="project" value="UniProtKB-KW"/>
</dbReference>
<dbReference type="AlphaFoldDB" id="A0A9P0F0J8"/>
<keyword evidence="22" id="KW-1185">Reference proteome</keyword>
<dbReference type="EC" id="2.3.1.21" evidence="5"/>
<evidence type="ECO:0000256" key="7">
    <source>
        <dbReference type="ARBA" id="ARBA00022679"/>
    </source>
</evidence>
<evidence type="ECO:0000313" key="22">
    <source>
        <dbReference type="Proteomes" id="UP001152759"/>
    </source>
</evidence>
<dbReference type="PANTHER" id="PTHR22589:SF31">
    <property type="entry name" value="CARNITINE O-PALMITOYLTRANSFERASE"/>
    <property type="match status" value="1"/>
</dbReference>
<comment type="pathway">
    <text evidence="3">Lipid metabolism; fatty acid beta-oxidation.</text>
</comment>
<keyword evidence="11" id="KW-0443">Lipid metabolism</keyword>
<evidence type="ECO:0000256" key="1">
    <source>
        <dbReference type="ARBA" id="ARBA00004141"/>
    </source>
</evidence>
<protein>
    <recommendedName>
        <fullName evidence="5">carnitine O-palmitoyltransferase</fullName>
        <ecNumber evidence="5">2.3.1.21</ecNumber>
    </recommendedName>
</protein>